<gene>
    <name evidence="2" type="ORF">IR213_05570</name>
</gene>
<evidence type="ECO:0000313" key="3">
    <source>
        <dbReference type="Proteomes" id="UP000646211"/>
    </source>
</evidence>
<dbReference type="RefSeq" id="WP_194311323.1">
    <property type="nucleotide sequence ID" value="NZ_JADHEC010000008.1"/>
</dbReference>
<keyword evidence="1" id="KW-0472">Membrane</keyword>
<accession>A0A930XV92</accession>
<organism evidence="2 3">
    <name type="scientific">Flavobacterium soyangense</name>
    <dbReference type="NCBI Taxonomy" id="2023265"/>
    <lineage>
        <taxon>Bacteria</taxon>
        <taxon>Pseudomonadati</taxon>
        <taxon>Bacteroidota</taxon>
        <taxon>Flavobacteriia</taxon>
        <taxon>Flavobacteriales</taxon>
        <taxon>Flavobacteriaceae</taxon>
        <taxon>Flavobacterium</taxon>
    </lineage>
</organism>
<evidence type="ECO:0000313" key="2">
    <source>
        <dbReference type="EMBL" id="MBF2708061.1"/>
    </source>
</evidence>
<feature type="transmembrane region" description="Helical" evidence="1">
    <location>
        <begin position="20"/>
        <end position="41"/>
    </location>
</feature>
<dbReference type="AlphaFoldDB" id="A0A930XV92"/>
<proteinExistence type="predicted"/>
<comment type="caution">
    <text evidence="2">The sequence shown here is derived from an EMBL/GenBank/DDBJ whole genome shotgun (WGS) entry which is preliminary data.</text>
</comment>
<reference evidence="2" key="1">
    <citation type="submission" date="2020-11" db="EMBL/GenBank/DDBJ databases">
        <title>Genome of Flavobacterium soyangense.</title>
        <authorList>
            <person name="Liu Q."/>
            <person name="Xin Y.-H."/>
        </authorList>
    </citation>
    <scope>NUCLEOTIDE SEQUENCE</scope>
    <source>
        <strain evidence="2">CGMCC 1.13493</strain>
    </source>
</reference>
<dbReference type="InterPro" id="IPR021529">
    <property type="entry name" value="DUF2798"/>
</dbReference>
<name>A0A930XV92_9FLAO</name>
<feature type="transmembrane region" description="Helical" evidence="1">
    <location>
        <begin position="53"/>
        <end position="75"/>
    </location>
</feature>
<evidence type="ECO:0000256" key="1">
    <source>
        <dbReference type="SAM" id="Phobius"/>
    </source>
</evidence>
<keyword evidence="1" id="KW-1133">Transmembrane helix</keyword>
<sequence>MKQNENLSNQKKNPIRIVRLTIKFLTTGIITFMITSVNYGWHQSFLGTWLQSWSIAFLMMLLLSRWLVPSVFSLAKRIYRF</sequence>
<dbReference type="Pfam" id="PF11391">
    <property type="entry name" value="DUF2798"/>
    <property type="match status" value="1"/>
</dbReference>
<keyword evidence="3" id="KW-1185">Reference proteome</keyword>
<protein>
    <submittedName>
        <fullName evidence="2">DUF2798 domain-containing protein</fullName>
    </submittedName>
</protein>
<dbReference type="EMBL" id="JADHEC010000008">
    <property type="protein sequence ID" value="MBF2708061.1"/>
    <property type="molecule type" value="Genomic_DNA"/>
</dbReference>
<dbReference type="Proteomes" id="UP000646211">
    <property type="component" value="Unassembled WGS sequence"/>
</dbReference>
<keyword evidence="1" id="KW-0812">Transmembrane</keyword>